<accession>A0A6J6RJQ8</accession>
<sequence>MNLHVTKSRVAYPVPTVWFAALAALSGLAFFAWSGRSWAALVVVEVGLLCVLLIDTLVCVAPRRIEVLRDVPQTVTMGEQVTLHWQVDNGSRRLARVTVTDALWPSLQADRRRVSASLHSGGRLKAQTHLRPTRRGIFPLQDVTVRVEGPLRMVSRQASRGVPGVLQVMPAYPSREEVQRRMRVPRVLEVGSRSIRTSGGGKEFDQLRDFRPDDEFRRIDWAATVRLQRPIVKQYRTERNQNVVVLLDNGRVMAGTVGGVPRVEHGMDAVLAMVHAATRVGDRVGMVAFDRQVRSVLVPAAGKGQLGRAAAAMFMLEPDYSESAYRDAFNFAAAKFRRRSLYIVITDLVEAAVEQALLPALPILTRRHLVVIAAVQDPAVQAWAAGGAHEWAGDAFREAAAVNQLHQRSRAVARLRAAGATVIDAAPGRLAMELVDAYLEIKASGRL</sequence>
<keyword evidence="1" id="KW-0472">Membrane</keyword>
<dbReference type="EMBL" id="CAFBMT010000005">
    <property type="protein sequence ID" value="CAB4925105.1"/>
    <property type="molecule type" value="Genomic_DNA"/>
</dbReference>
<dbReference type="EMBL" id="CAFBIY010000044">
    <property type="protein sequence ID" value="CAB4849928.1"/>
    <property type="molecule type" value="Genomic_DNA"/>
</dbReference>
<dbReference type="Pfam" id="PF01882">
    <property type="entry name" value="DUF58"/>
    <property type="match status" value="1"/>
</dbReference>
<dbReference type="SUPFAM" id="SSF53300">
    <property type="entry name" value="vWA-like"/>
    <property type="match status" value="1"/>
</dbReference>
<feature type="transmembrane region" description="Helical" evidence="1">
    <location>
        <begin position="38"/>
        <end position="60"/>
    </location>
</feature>
<dbReference type="EMBL" id="CAESGF010000005">
    <property type="protein sequence ID" value="CAB4363409.1"/>
    <property type="molecule type" value="Genomic_DNA"/>
</dbReference>
<dbReference type="EMBL" id="CAEZYF010000008">
    <property type="protein sequence ID" value="CAB4723552.1"/>
    <property type="molecule type" value="Genomic_DNA"/>
</dbReference>
<dbReference type="Gene3D" id="3.40.50.410">
    <property type="entry name" value="von Willebrand factor, type A domain"/>
    <property type="match status" value="1"/>
</dbReference>
<evidence type="ECO:0000313" key="5">
    <source>
        <dbReference type="EMBL" id="CAB4849928.1"/>
    </source>
</evidence>
<gene>
    <name evidence="4" type="ORF">UFOPK2656_01567</name>
    <name evidence="5" type="ORF">UFOPK3267_01026</name>
    <name evidence="6" type="ORF">UFOPK3651_01111</name>
    <name evidence="7" type="ORF">UFOPK3931_01259</name>
    <name evidence="3" type="ORF">UFOPK4189_01188</name>
</gene>
<keyword evidence="1" id="KW-1133">Transmembrane helix</keyword>
<reference evidence="4" key="1">
    <citation type="submission" date="2020-05" db="EMBL/GenBank/DDBJ databases">
        <authorList>
            <person name="Chiriac C."/>
            <person name="Salcher M."/>
            <person name="Ghai R."/>
            <person name="Kavagutti S V."/>
        </authorList>
    </citation>
    <scope>NUCLEOTIDE SEQUENCE</scope>
</reference>
<feature type="domain" description="DUF58" evidence="2">
    <location>
        <begin position="207"/>
        <end position="410"/>
    </location>
</feature>
<organism evidence="4">
    <name type="scientific">freshwater metagenome</name>
    <dbReference type="NCBI Taxonomy" id="449393"/>
    <lineage>
        <taxon>unclassified sequences</taxon>
        <taxon>metagenomes</taxon>
        <taxon>ecological metagenomes</taxon>
    </lineage>
</organism>
<evidence type="ECO:0000313" key="3">
    <source>
        <dbReference type="EMBL" id="CAB4363409.1"/>
    </source>
</evidence>
<dbReference type="InterPro" id="IPR002881">
    <property type="entry name" value="DUF58"/>
</dbReference>
<dbReference type="PANTHER" id="PTHR33608">
    <property type="entry name" value="BLL2464 PROTEIN"/>
    <property type="match status" value="1"/>
</dbReference>
<evidence type="ECO:0000313" key="6">
    <source>
        <dbReference type="EMBL" id="CAB4925105.1"/>
    </source>
</evidence>
<protein>
    <submittedName>
        <fullName evidence="4">Unannotated protein</fullName>
    </submittedName>
</protein>
<evidence type="ECO:0000259" key="2">
    <source>
        <dbReference type="Pfam" id="PF01882"/>
    </source>
</evidence>
<name>A0A6J6RJQ8_9ZZZZ</name>
<evidence type="ECO:0000256" key="1">
    <source>
        <dbReference type="SAM" id="Phobius"/>
    </source>
</evidence>
<dbReference type="InterPro" id="IPR036465">
    <property type="entry name" value="vWFA_dom_sf"/>
</dbReference>
<proteinExistence type="predicted"/>
<dbReference type="PANTHER" id="PTHR33608:SF3">
    <property type="entry name" value="SLR2013 PROTEIN"/>
    <property type="match status" value="1"/>
</dbReference>
<evidence type="ECO:0000313" key="4">
    <source>
        <dbReference type="EMBL" id="CAB4723552.1"/>
    </source>
</evidence>
<feature type="transmembrane region" description="Helical" evidence="1">
    <location>
        <begin position="12"/>
        <end position="32"/>
    </location>
</feature>
<dbReference type="EMBL" id="CAFBOL010000026">
    <property type="protein sequence ID" value="CAB4987551.1"/>
    <property type="molecule type" value="Genomic_DNA"/>
</dbReference>
<evidence type="ECO:0000313" key="7">
    <source>
        <dbReference type="EMBL" id="CAB4987551.1"/>
    </source>
</evidence>
<keyword evidence="1" id="KW-0812">Transmembrane</keyword>
<dbReference type="AlphaFoldDB" id="A0A6J6RJQ8"/>